<dbReference type="AlphaFoldDB" id="A0AAF3F314"/>
<feature type="region of interest" description="Disordered" evidence="1">
    <location>
        <begin position="276"/>
        <end position="300"/>
    </location>
</feature>
<name>A0AAF3F314_9BILA</name>
<evidence type="ECO:0000256" key="1">
    <source>
        <dbReference type="SAM" id="MobiDB-lite"/>
    </source>
</evidence>
<dbReference type="Proteomes" id="UP000887575">
    <property type="component" value="Unassembled WGS sequence"/>
</dbReference>
<organism evidence="2 3">
    <name type="scientific">Mesorhabditis belari</name>
    <dbReference type="NCBI Taxonomy" id="2138241"/>
    <lineage>
        <taxon>Eukaryota</taxon>
        <taxon>Metazoa</taxon>
        <taxon>Ecdysozoa</taxon>
        <taxon>Nematoda</taxon>
        <taxon>Chromadorea</taxon>
        <taxon>Rhabditida</taxon>
        <taxon>Rhabditina</taxon>
        <taxon>Rhabditomorpha</taxon>
        <taxon>Rhabditoidea</taxon>
        <taxon>Rhabditidae</taxon>
        <taxon>Mesorhabditinae</taxon>
        <taxon>Mesorhabditis</taxon>
    </lineage>
</organism>
<sequence length="334" mass="37415">MSASSKGSNLPLAALTELSNLSTAQSISSDALVRTSSTASNTSLNIPTAVSISSTSITYSQNLPIDTNGLVLQEGLVSFGKSGPVMEYAADPQSTYTVSSGSYSFESLLSPQQSQYRIVKRSAEKAKNASQSTQTKQLKEVDLRYLDDDEPKIYQVPPVMYRAIDRRLRKNAKGTKLEECAIHLEAGDQPYNFQDFQKAWDTVVRELCSNKELAGFKITTTFRDDGEVPEMMIHLKNRNEQLEEQPIDVHEKPFEEWRLDEYEKKAREYLEKQRAREKKMAKVPSSMNTTTPNSVASSTSRTASTARVFRYFLSGTTQMATMIGKNIFEKFFGI</sequence>
<reference evidence="3" key="1">
    <citation type="submission" date="2024-02" db="UniProtKB">
        <authorList>
            <consortium name="WormBaseParasite"/>
        </authorList>
    </citation>
    <scope>IDENTIFICATION</scope>
</reference>
<accession>A0AAF3F314</accession>
<evidence type="ECO:0000313" key="3">
    <source>
        <dbReference type="WBParaSite" id="MBELARI_LOCUS20934.2"/>
    </source>
</evidence>
<protein>
    <submittedName>
        <fullName evidence="3">Uncharacterized protein</fullName>
    </submittedName>
</protein>
<evidence type="ECO:0000313" key="2">
    <source>
        <dbReference type="Proteomes" id="UP000887575"/>
    </source>
</evidence>
<keyword evidence="2" id="KW-1185">Reference proteome</keyword>
<dbReference type="WBParaSite" id="MBELARI_LOCUS20934.2">
    <property type="protein sequence ID" value="MBELARI_LOCUS20934.2"/>
    <property type="gene ID" value="MBELARI_LOCUS20934"/>
</dbReference>
<proteinExistence type="predicted"/>